<keyword evidence="5" id="KW-0753">Steroid metabolism</keyword>
<proteinExistence type="inferred from homology"/>
<dbReference type="eggNOG" id="COG1028">
    <property type="taxonomic scope" value="Bacteria"/>
</dbReference>
<reference evidence="7 8" key="1">
    <citation type="submission" date="2013-09" db="EMBL/GenBank/DDBJ databases">
        <title>Whole genome shotgun sequence of Novosphingobium tardaugens NBRC 16725.</title>
        <authorList>
            <person name="Isaki S."/>
            <person name="Hosoyama A."/>
            <person name="Tsuchikane K."/>
            <person name="Katsumata H."/>
            <person name="Ando Y."/>
            <person name="Yamazaki S."/>
            <person name="Fujita N."/>
        </authorList>
    </citation>
    <scope>NUCLEOTIDE SEQUENCE [LARGE SCALE GENOMIC DNA]</scope>
    <source>
        <strain evidence="7 8">NBRC 16725</strain>
    </source>
</reference>
<name>U2YJR7_9SPHN</name>
<dbReference type="Proteomes" id="UP000016568">
    <property type="component" value="Unassembled WGS sequence"/>
</dbReference>
<dbReference type="KEGG" id="ntd:EGO55_02230"/>
<evidence type="ECO:0000256" key="2">
    <source>
        <dbReference type="ARBA" id="ARBA00023002"/>
    </source>
</evidence>
<dbReference type="InterPro" id="IPR036291">
    <property type="entry name" value="NAD(P)-bd_dom_sf"/>
</dbReference>
<dbReference type="SMART" id="SM00822">
    <property type="entry name" value="PKS_KR"/>
    <property type="match status" value="1"/>
</dbReference>
<dbReference type="PROSITE" id="PS00061">
    <property type="entry name" value="ADH_SHORT"/>
    <property type="match status" value="1"/>
</dbReference>
<keyword evidence="3" id="KW-0520">NAD</keyword>
<dbReference type="OrthoDB" id="5457012at2"/>
<dbReference type="Gene3D" id="3.40.50.720">
    <property type="entry name" value="NAD(P)-binding Rossmann-like Domain"/>
    <property type="match status" value="1"/>
</dbReference>
<accession>U2YJR7</accession>
<dbReference type="Pfam" id="PF13561">
    <property type="entry name" value="adh_short_C2"/>
    <property type="match status" value="1"/>
</dbReference>
<keyword evidence="4" id="KW-0443">Lipid metabolism</keyword>
<evidence type="ECO:0000256" key="4">
    <source>
        <dbReference type="ARBA" id="ARBA00023098"/>
    </source>
</evidence>
<dbReference type="RefSeq" id="WP_021689359.1">
    <property type="nucleotide sequence ID" value="NZ_BASZ01000002.1"/>
</dbReference>
<evidence type="ECO:0000313" key="8">
    <source>
        <dbReference type="Proteomes" id="UP000016568"/>
    </source>
</evidence>
<gene>
    <name evidence="7" type="ORF">NT2_02_05360</name>
</gene>
<dbReference type="SUPFAM" id="SSF51735">
    <property type="entry name" value="NAD(P)-binding Rossmann-fold domains"/>
    <property type="match status" value="1"/>
</dbReference>
<dbReference type="PRINTS" id="PR00081">
    <property type="entry name" value="GDHRDH"/>
</dbReference>
<evidence type="ECO:0000256" key="3">
    <source>
        <dbReference type="ARBA" id="ARBA00023027"/>
    </source>
</evidence>
<dbReference type="AlphaFoldDB" id="U2YJR7"/>
<dbReference type="FunFam" id="3.40.50.720:FF:000084">
    <property type="entry name" value="Short-chain dehydrogenase reductase"/>
    <property type="match status" value="1"/>
</dbReference>
<organism evidence="7 8">
    <name type="scientific">Caenibius tardaugens NBRC 16725</name>
    <dbReference type="NCBI Taxonomy" id="1219035"/>
    <lineage>
        <taxon>Bacteria</taxon>
        <taxon>Pseudomonadati</taxon>
        <taxon>Pseudomonadota</taxon>
        <taxon>Alphaproteobacteria</taxon>
        <taxon>Sphingomonadales</taxon>
        <taxon>Erythrobacteraceae</taxon>
        <taxon>Caenibius</taxon>
    </lineage>
</organism>
<dbReference type="InterPro" id="IPR020904">
    <property type="entry name" value="Sc_DH/Rdtase_CS"/>
</dbReference>
<dbReference type="InterPro" id="IPR057326">
    <property type="entry name" value="KR_dom"/>
</dbReference>
<dbReference type="PRINTS" id="PR00080">
    <property type="entry name" value="SDRFAMILY"/>
</dbReference>
<dbReference type="EMBL" id="BASZ01000002">
    <property type="protein sequence ID" value="GAD48452.1"/>
    <property type="molecule type" value="Genomic_DNA"/>
</dbReference>
<comment type="similarity">
    <text evidence="1">Belongs to the short-chain dehydrogenases/reductases (SDR) family.</text>
</comment>
<sequence>MGRLAGKVAIITGGARGMGAATARLFAAEGAKVAITDVLKDEGQALAADLGDAACFYHHDVTSEAGWAEVVKQAEADLGPVDVLVNNAGVLIFRSLLATTLEDYERLLRVNLVSQFLGIKAVAPGMIARGSGSIVNISSVSGLQGGNSLGAYVSSKWGVRGLTKVAAMELGHRGIRVNSVHPGTIDTLMGNAGNVTREELDASFAHLPLQRAGDTDEVAAASLFLASDDASYMSGAEIVVDGGLMAGTYYQGFPGAPGVPEA</sequence>
<dbReference type="PANTHER" id="PTHR43180:SF28">
    <property type="entry name" value="NAD(P)-BINDING ROSSMANN-FOLD SUPERFAMILY PROTEIN"/>
    <property type="match status" value="1"/>
</dbReference>
<dbReference type="SMR" id="U2YJR7"/>
<dbReference type="InterPro" id="IPR002347">
    <property type="entry name" value="SDR_fam"/>
</dbReference>
<evidence type="ECO:0000313" key="7">
    <source>
        <dbReference type="EMBL" id="GAD48452.1"/>
    </source>
</evidence>
<keyword evidence="2" id="KW-0560">Oxidoreductase</keyword>
<dbReference type="GO" id="GO:0008202">
    <property type="term" value="P:steroid metabolic process"/>
    <property type="evidence" value="ECO:0007669"/>
    <property type="project" value="UniProtKB-KW"/>
</dbReference>
<comment type="caution">
    <text evidence="7">The sequence shown here is derived from an EMBL/GenBank/DDBJ whole genome shotgun (WGS) entry which is preliminary data.</text>
</comment>
<evidence type="ECO:0000256" key="5">
    <source>
        <dbReference type="ARBA" id="ARBA00023221"/>
    </source>
</evidence>
<feature type="domain" description="Ketoreductase" evidence="6">
    <location>
        <begin position="7"/>
        <end position="188"/>
    </location>
</feature>
<dbReference type="NCBIfam" id="NF005559">
    <property type="entry name" value="PRK07231.1"/>
    <property type="match status" value="1"/>
</dbReference>
<dbReference type="PANTHER" id="PTHR43180">
    <property type="entry name" value="3-OXOACYL-(ACYL-CARRIER-PROTEIN) REDUCTASE (AFU_ORTHOLOGUE AFUA_6G11210)"/>
    <property type="match status" value="1"/>
</dbReference>
<dbReference type="GO" id="GO:0016491">
    <property type="term" value="F:oxidoreductase activity"/>
    <property type="evidence" value="ECO:0007669"/>
    <property type="project" value="UniProtKB-KW"/>
</dbReference>
<keyword evidence="8" id="KW-1185">Reference proteome</keyword>
<evidence type="ECO:0000259" key="6">
    <source>
        <dbReference type="SMART" id="SM00822"/>
    </source>
</evidence>
<evidence type="ECO:0000256" key="1">
    <source>
        <dbReference type="ARBA" id="ARBA00006484"/>
    </source>
</evidence>
<protein>
    <submittedName>
        <fullName evidence="7">Putative oxidoreductase</fullName>
    </submittedName>
</protein>